<dbReference type="Proteomes" id="UP000063964">
    <property type="component" value="Chromosome"/>
</dbReference>
<evidence type="ECO:0000256" key="8">
    <source>
        <dbReference type="ARBA" id="ARBA00049348"/>
    </source>
</evidence>
<dbReference type="CDD" id="cd06445">
    <property type="entry name" value="ATase"/>
    <property type="match status" value="1"/>
</dbReference>
<comment type="catalytic activity">
    <reaction evidence="8">
        <text>a 6-O-methyl-2'-deoxyguanosine in DNA + L-cysteinyl-[protein] = S-methyl-L-cysteinyl-[protein] + a 2'-deoxyguanosine in DNA</text>
        <dbReference type="Rhea" id="RHEA:24000"/>
        <dbReference type="Rhea" id="RHEA-COMP:10131"/>
        <dbReference type="Rhea" id="RHEA-COMP:10132"/>
        <dbReference type="Rhea" id="RHEA-COMP:11367"/>
        <dbReference type="Rhea" id="RHEA-COMP:11368"/>
        <dbReference type="ChEBI" id="CHEBI:29950"/>
        <dbReference type="ChEBI" id="CHEBI:82612"/>
        <dbReference type="ChEBI" id="CHEBI:85445"/>
        <dbReference type="ChEBI" id="CHEBI:85448"/>
        <dbReference type="EC" id="2.1.1.63"/>
    </reaction>
</comment>
<dbReference type="FunFam" id="1.10.10.10:FF:000214">
    <property type="entry name" value="Methylated-DNA--protein-cysteine methyltransferase"/>
    <property type="match status" value="1"/>
</dbReference>
<dbReference type="InterPro" id="IPR014048">
    <property type="entry name" value="MethylDNA_cys_MeTrfase_DNA-bd"/>
</dbReference>
<keyword evidence="7" id="KW-0234">DNA repair</keyword>
<evidence type="ECO:0000256" key="5">
    <source>
        <dbReference type="ARBA" id="ARBA00022679"/>
    </source>
</evidence>
<dbReference type="GO" id="GO:0003908">
    <property type="term" value="F:methylated-DNA-[protein]-cysteine S-methyltransferase activity"/>
    <property type="evidence" value="ECO:0007669"/>
    <property type="project" value="UniProtKB-EC"/>
</dbReference>
<dbReference type="GO" id="GO:0006281">
    <property type="term" value="P:DNA repair"/>
    <property type="evidence" value="ECO:0007669"/>
    <property type="project" value="UniProtKB-KW"/>
</dbReference>
<keyword evidence="11" id="KW-1185">Reference proteome</keyword>
<keyword evidence="6" id="KW-0227">DNA damage</keyword>
<evidence type="ECO:0000256" key="7">
    <source>
        <dbReference type="ARBA" id="ARBA00023204"/>
    </source>
</evidence>
<proteinExistence type="inferred from homology"/>
<dbReference type="GO" id="GO:0032259">
    <property type="term" value="P:methylation"/>
    <property type="evidence" value="ECO:0007669"/>
    <property type="project" value="UniProtKB-KW"/>
</dbReference>
<name>A0A0X8JQM9_9BACT</name>
<dbReference type="STRING" id="888061.AXF15_08220"/>
<sequence length="225" mass="24202">MERCFAGVSRIPPRSGSQTFDPVFSGHEHGGAALSTGGKVEKAKREADMHAHEMKTGICFDVAECWLGRVLAAMTGQQLCAVFLGDDPGVLTCHLRVCFPRAGLTRDRAVCKEIMAGVVEAVEHPGRGPSLPLAVNGTAFQLRVWRELMEISPGETATYTEIARRLGAPSAARAVGRACAANKLAVVVPCHRVVRTDGGLAGYLWGVERKRALLERERNFHASGI</sequence>
<dbReference type="PROSITE" id="PS00374">
    <property type="entry name" value="MGMT"/>
    <property type="match status" value="1"/>
</dbReference>
<dbReference type="NCBIfam" id="TIGR00589">
    <property type="entry name" value="ogt"/>
    <property type="match status" value="1"/>
</dbReference>
<comment type="similarity">
    <text evidence="2">Belongs to the MGMT family.</text>
</comment>
<dbReference type="EC" id="2.1.1.63" evidence="3"/>
<keyword evidence="5" id="KW-0808">Transferase</keyword>
<dbReference type="Gene3D" id="3.30.160.70">
    <property type="entry name" value="Methylated DNA-protein cysteine methyltransferase domain"/>
    <property type="match status" value="1"/>
</dbReference>
<accession>A0A0X8JQM9</accession>
<organism evidence="10 11">
    <name type="scientific">Desulfomicrobium orale DSM 12838</name>
    <dbReference type="NCBI Taxonomy" id="888061"/>
    <lineage>
        <taxon>Bacteria</taxon>
        <taxon>Pseudomonadati</taxon>
        <taxon>Thermodesulfobacteriota</taxon>
        <taxon>Desulfovibrionia</taxon>
        <taxon>Desulfovibrionales</taxon>
        <taxon>Desulfomicrobiaceae</taxon>
        <taxon>Desulfomicrobium</taxon>
    </lineage>
</organism>
<evidence type="ECO:0000313" key="10">
    <source>
        <dbReference type="EMBL" id="AMD93082.1"/>
    </source>
</evidence>
<evidence type="ECO:0000256" key="1">
    <source>
        <dbReference type="ARBA" id="ARBA00001286"/>
    </source>
</evidence>
<evidence type="ECO:0000256" key="3">
    <source>
        <dbReference type="ARBA" id="ARBA00011918"/>
    </source>
</evidence>
<dbReference type="SUPFAM" id="SSF46767">
    <property type="entry name" value="Methylated DNA-protein cysteine methyltransferase, C-terminal domain"/>
    <property type="match status" value="1"/>
</dbReference>
<feature type="domain" description="Methylated-DNA-[protein]-cysteine S-methyltransferase DNA binding" evidence="9">
    <location>
        <begin position="139"/>
        <end position="218"/>
    </location>
</feature>
<gene>
    <name evidence="10" type="ORF">AXF15_08220</name>
</gene>
<dbReference type="Gene3D" id="1.10.10.10">
    <property type="entry name" value="Winged helix-like DNA-binding domain superfamily/Winged helix DNA-binding domain"/>
    <property type="match status" value="1"/>
</dbReference>
<dbReference type="KEGG" id="doa:AXF15_08220"/>
<dbReference type="AlphaFoldDB" id="A0A0X8JQM9"/>
<dbReference type="EMBL" id="CP014230">
    <property type="protein sequence ID" value="AMD93082.1"/>
    <property type="molecule type" value="Genomic_DNA"/>
</dbReference>
<dbReference type="Pfam" id="PF01035">
    <property type="entry name" value="DNA_binding_1"/>
    <property type="match status" value="1"/>
</dbReference>
<evidence type="ECO:0000313" key="11">
    <source>
        <dbReference type="Proteomes" id="UP000063964"/>
    </source>
</evidence>
<evidence type="ECO:0000256" key="6">
    <source>
        <dbReference type="ARBA" id="ARBA00022763"/>
    </source>
</evidence>
<evidence type="ECO:0000259" key="9">
    <source>
        <dbReference type="Pfam" id="PF01035"/>
    </source>
</evidence>
<dbReference type="InterPro" id="IPR036217">
    <property type="entry name" value="MethylDNA_cys_MeTrfase_DNAb"/>
</dbReference>
<dbReference type="SUPFAM" id="SSF53155">
    <property type="entry name" value="Methylated DNA-protein cysteine methyltransferase domain"/>
    <property type="match status" value="1"/>
</dbReference>
<reference evidence="11" key="1">
    <citation type="submission" date="2016-02" db="EMBL/GenBank/DDBJ databases">
        <authorList>
            <person name="Holder M.E."/>
            <person name="Ajami N.J."/>
            <person name="Petrosino J.F."/>
        </authorList>
    </citation>
    <scope>NUCLEOTIDE SEQUENCE [LARGE SCALE GENOMIC DNA]</scope>
    <source>
        <strain evidence="11">DSM 12838</strain>
    </source>
</reference>
<dbReference type="InterPro" id="IPR001497">
    <property type="entry name" value="MethylDNA_cys_MeTrfase_AS"/>
</dbReference>
<keyword evidence="4" id="KW-0489">Methyltransferase</keyword>
<evidence type="ECO:0000256" key="4">
    <source>
        <dbReference type="ARBA" id="ARBA00022603"/>
    </source>
</evidence>
<comment type="catalytic activity">
    <reaction evidence="1">
        <text>a 4-O-methyl-thymidine in DNA + L-cysteinyl-[protein] = a thymidine in DNA + S-methyl-L-cysteinyl-[protein]</text>
        <dbReference type="Rhea" id="RHEA:53428"/>
        <dbReference type="Rhea" id="RHEA-COMP:10131"/>
        <dbReference type="Rhea" id="RHEA-COMP:10132"/>
        <dbReference type="Rhea" id="RHEA-COMP:13555"/>
        <dbReference type="Rhea" id="RHEA-COMP:13556"/>
        <dbReference type="ChEBI" id="CHEBI:29950"/>
        <dbReference type="ChEBI" id="CHEBI:82612"/>
        <dbReference type="ChEBI" id="CHEBI:137386"/>
        <dbReference type="ChEBI" id="CHEBI:137387"/>
        <dbReference type="EC" id="2.1.1.63"/>
    </reaction>
</comment>
<evidence type="ECO:0000256" key="2">
    <source>
        <dbReference type="ARBA" id="ARBA00008711"/>
    </source>
</evidence>
<dbReference type="PANTHER" id="PTHR10815:SF14">
    <property type="entry name" value="BIFUNCTIONAL TRANSCRIPTIONAL ACTIVATOR_DNA REPAIR ENZYME ADA"/>
    <property type="match status" value="1"/>
</dbReference>
<dbReference type="InterPro" id="IPR036388">
    <property type="entry name" value="WH-like_DNA-bd_sf"/>
</dbReference>
<dbReference type="PANTHER" id="PTHR10815">
    <property type="entry name" value="METHYLATED-DNA--PROTEIN-CYSTEINE METHYLTRANSFERASE"/>
    <property type="match status" value="1"/>
</dbReference>
<protein>
    <recommendedName>
        <fullName evidence="3">methylated-DNA--[protein]-cysteine S-methyltransferase</fullName>
        <ecNumber evidence="3">2.1.1.63</ecNumber>
    </recommendedName>
</protein>
<dbReference type="InterPro" id="IPR036631">
    <property type="entry name" value="MGMT_N_sf"/>
</dbReference>